<dbReference type="PANTHER" id="PTHR43280">
    <property type="entry name" value="ARAC-FAMILY TRANSCRIPTIONAL REGULATOR"/>
    <property type="match status" value="1"/>
</dbReference>
<dbReference type="InterPro" id="IPR020449">
    <property type="entry name" value="Tscrpt_reg_AraC-type_HTH"/>
</dbReference>
<sequence>MVDHLQMTSASISIFHLINTNTFILTIDGSVHLAHESDQLPEFLQGIQQRDFIFLSGQTVHNKQCCMYTNELGLTYLSCIVEFEGEEANIWVVGPFLMQIPDAHRINAIFHTELNKRDVMLDFVRSLKMFSISRIQSIVNILNNAGSIPQIPYRTLNSQFLESDPFDKNNMQHILRQPDEKDTKVIEIRYEIESEIMNAVENGDRLKMQEIMSKSNNLFDFSERLPNQPVRAMKNMLIVFNTTLRIAAEKGKVHPFFLHHISEKFAKQIERSDSINSLNLLFEVMPLEYCDLVKDRAISGYSPLVKQAAQYIKIHFSKPLNLKQLAQYCLVHPTHLSRQFKKEMNMTLTDFHNRMRIDEAKLLLKDSTSIDRIAGYVGFDDAGYFTRIFQKLEGMTPSKYRKTT</sequence>
<evidence type="ECO:0000256" key="3">
    <source>
        <dbReference type="ARBA" id="ARBA00023163"/>
    </source>
</evidence>
<gene>
    <name evidence="5" type="ORF">PBAT_22925</name>
</gene>
<accession>A0A168J5C8</accession>
<dbReference type="PANTHER" id="PTHR43280:SF28">
    <property type="entry name" value="HTH-TYPE TRANSCRIPTIONAL ACTIVATOR RHAS"/>
    <property type="match status" value="1"/>
</dbReference>
<dbReference type="InterPro" id="IPR018060">
    <property type="entry name" value="HTH_AraC"/>
</dbReference>
<evidence type="ECO:0000313" key="5">
    <source>
        <dbReference type="EMBL" id="OAB40172.1"/>
    </source>
</evidence>
<feature type="domain" description="HTH araC/xylS-type" evidence="4">
    <location>
        <begin position="306"/>
        <end position="403"/>
    </location>
</feature>
<dbReference type="PROSITE" id="PS01124">
    <property type="entry name" value="HTH_ARAC_FAMILY_2"/>
    <property type="match status" value="1"/>
</dbReference>
<dbReference type="GO" id="GO:0003700">
    <property type="term" value="F:DNA-binding transcription factor activity"/>
    <property type="evidence" value="ECO:0007669"/>
    <property type="project" value="InterPro"/>
</dbReference>
<evidence type="ECO:0000259" key="4">
    <source>
        <dbReference type="PROSITE" id="PS01124"/>
    </source>
</evidence>
<name>A0A168J5C8_9BACL</name>
<dbReference type="Proteomes" id="UP000077355">
    <property type="component" value="Unassembled WGS sequence"/>
</dbReference>
<dbReference type="SUPFAM" id="SSF46689">
    <property type="entry name" value="Homeodomain-like"/>
    <property type="match status" value="2"/>
</dbReference>
<evidence type="ECO:0000256" key="2">
    <source>
        <dbReference type="ARBA" id="ARBA00023125"/>
    </source>
</evidence>
<dbReference type="AlphaFoldDB" id="A0A168J5C8"/>
<keyword evidence="2" id="KW-0238">DNA-binding</keyword>
<evidence type="ECO:0000313" key="6">
    <source>
        <dbReference type="Proteomes" id="UP000077355"/>
    </source>
</evidence>
<keyword evidence="1" id="KW-0805">Transcription regulation</keyword>
<dbReference type="Pfam" id="PF12833">
    <property type="entry name" value="HTH_18"/>
    <property type="match status" value="1"/>
</dbReference>
<dbReference type="Gene3D" id="1.10.10.60">
    <property type="entry name" value="Homeodomain-like"/>
    <property type="match status" value="2"/>
</dbReference>
<protein>
    <recommendedName>
        <fullName evidence="4">HTH araC/xylS-type domain-containing protein</fullName>
    </recommendedName>
</protein>
<keyword evidence="3" id="KW-0804">Transcription</keyword>
<dbReference type="PRINTS" id="PR00032">
    <property type="entry name" value="HTHARAC"/>
</dbReference>
<dbReference type="GO" id="GO:0043565">
    <property type="term" value="F:sequence-specific DNA binding"/>
    <property type="evidence" value="ECO:0007669"/>
    <property type="project" value="InterPro"/>
</dbReference>
<proteinExistence type="predicted"/>
<dbReference type="EMBL" id="LVJI01000054">
    <property type="protein sequence ID" value="OAB40172.1"/>
    <property type="molecule type" value="Genomic_DNA"/>
</dbReference>
<keyword evidence="6" id="KW-1185">Reference proteome</keyword>
<reference evidence="5 6" key="1">
    <citation type="submission" date="2016-03" db="EMBL/GenBank/DDBJ databases">
        <title>Draft genome sequence of Paenibacillus antarcticus CECT 5836.</title>
        <authorList>
            <person name="Shin S.-K."/>
            <person name="Yi H."/>
        </authorList>
    </citation>
    <scope>NUCLEOTIDE SEQUENCE [LARGE SCALE GENOMIC DNA]</scope>
    <source>
        <strain evidence="5 6">CECT 5836</strain>
    </source>
</reference>
<organism evidence="5 6">
    <name type="scientific">Paenibacillus antarcticus</name>
    <dbReference type="NCBI Taxonomy" id="253703"/>
    <lineage>
        <taxon>Bacteria</taxon>
        <taxon>Bacillati</taxon>
        <taxon>Bacillota</taxon>
        <taxon>Bacilli</taxon>
        <taxon>Bacillales</taxon>
        <taxon>Paenibacillaceae</taxon>
        <taxon>Paenibacillus</taxon>
    </lineage>
</organism>
<dbReference type="InterPro" id="IPR009057">
    <property type="entry name" value="Homeodomain-like_sf"/>
</dbReference>
<dbReference type="SMART" id="SM00342">
    <property type="entry name" value="HTH_ARAC"/>
    <property type="match status" value="1"/>
</dbReference>
<comment type="caution">
    <text evidence="5">The sequence shown here is derived from an EMBL/GenBank/DDBJ whole genome shotgun (WGS) entry which is preliminary data.</text>
</comment>
<evidence type="ECO:0000256" key="1">
    <source>
        <dbReference type="ARBA" id="ARBA00023015"/>
    </source>
</evidence>